<keyword evidence="3" id="KW-0472">Membrane</keyword>
<dbReference type="InterPro" id="IPR058792">
    <property type="entry name" value="Beta-barrel_RND_2"/>
</dbReference>
<feature type="domain" description="CusB-like barrel-sandwich hybrid" evidence="5">
    <location>
        <begin position="129"/>
        <end position="245"/>
    </location>
</feature>
<gene>
    <name evidence="8" type="ORF">HNQ57_000691</name>
</gene>
<dbReference type="InterPro" id="IPR058627">
    <property type="entry name" value="MdtA-like_C"/>
</dbReference>
<evidence type="ECO:0000259" key="4">
    <source>
        <dbReference type="Pfam" id="PF25869"/>
    </source>
</evidence>
<dbReference type="GO" id="GO:0046914">
    <property type="term" value="F:transition metal ion binding"/>
    <property type="evidence" value="ECO:0007669"/>
    <property type="project" value="TreeGrafter"/>
</dbReference>
<evidence type="ECO:0000313" key="9">
    <source>
        <dbReference type="Proteomes" id="UP000536640"/>
    </source>
</evidence>
<dbReference type="InterPro" id="IPR051909">
    <property type="entry name" value="MFP_Cation_Efflux"/>
</dbReference>
<dbReference type="Gene3D" id="2.40.30.170">
    <property type="match status" value="1"/>
</dbReference>
<dbReference type="GO" id="GO:0022857">
    <property type="term" value="F:transmembrane transporter activity"/>
    <property type="evidence" value="ECO:0007669"/>
    <property type="project" value="InterPro"/>
</dbReference>
<reference evidence="8 9" key="1">
    <citation type="submission" date="2020-08" db="EMBL/GenBank/DDBJ databases">
        <title>Genomic Encyclopedia of Type Strains, Phase IV (KMG-IV): sequencing the most valuable type-strain genomes for metagenomic binning, comparative biology and taxonomic classification.</title>
        <authorList>
            <person name="Goeker M."/>
        </authorList>
    </citation>
    <scope>NUCLEOTIDE SEQUENCE [LARGE SCALE GENOMIC DNA]</scope>
    <source>
        <strain evidence="8 9">DSM 25701</strain>
    </source>
</reference>
<evidence type="ECO:0000259" key="7">
    <source>
        <dbReference type="Pfam" id="PF25967"/>
    </source>
</evidence>
<evidence type="ECO:0000256" key="3">
    <source>
        <dbReference type="SAM" id="Phobius"/>
    </source>
</evidence>
<dbReference type="PANTHER" id="PTHR30097">
    <property type="entry name" value="CATION EFFLUX SYSTEM PROTEIN CUSB"/>
    <property type="match status" value="1"/>
</dbReference>
<evidence type="ECO:0000313" key="8">
    <source>
        <dbReference type="EMBL" id="MBB5186430.1"/>
    </source>
</evidence>
<dbReference type="SUPFAM" id="SSF111369">
    <property type="entry name" value="HlyD-like secretion proteins"/>
    <property type="match status" value="1"/>
</dbReference>
<dbReference type="RefSeq" id="WP_184461228.1">
    <property type="nucleotide sequence ID" value="NZ_JACHHW010000002.1"/>
</dbReference>
<evidence type="ECO:0000259" key="6">
    <source>
        <dbReference type="Pfam" id="PF25954"/>
    </source>
</evidence>
<dbReference type="AlphaFoldDB" id="A0A840R1S3"/>
<feature type="domain" description="Multidrug resistance protein MdtA-like C-terminal permuted SH3" evidence="7">
    <location>
        <begin position="330"/>
        <end position="387"/>
    </location>
</feature>
<sequence>MSSSKNILIISVCSGLLLGALLGVYIIAPQTTPPITGSTESDAPPEPLYWVAPMDPDFRRPGPGKSPMGMDLLPVYADSSANNSSPGTVSISADIVNNLGVRTAQARYGKFTQTIRAPATIQFNEDQLQRVQPRVEGWVQKLYAHAEGDAVTAGTPLYTLYSPALVTAQEEFLLALKRNNHELIMGAEQRLISLEIDPSIIQKIKETRTALRSITILAPRTGVLSELNIREGDYVMPGKAIATIATLDSMWVIADIIGGQGSSVTIGDHASVSIDGIPNRTWSATVDYIYPTLDEINRSQRLRLKLDNNERILKPNMFAHVNLTQKAKTNSVIIPKEAVIRSESQDRVILALGSGRFKAIAVSAGQFNNREAEIIHGVEADDEVVVSAQFLLDSESSKDSDFIRMNHSSAPSTKVAP</sequence>
<dbReference type="InterPro" id="IPR058790">
    <property type="entry name" value="BSH_CusB"/>
</dbReference>
<proteinExistence type="inferred from homology"/>
<dbReference type="Pfam" id="PF25967">
    <property type="entry name" value="RND-MFP_C"/>
    <property type="match status" value="1"/>
</dbReference>
<organism evidence="8 9">
    <name type="scientific">Zhongshania antarctica</name>
    <dbReference type="NCBI Taxonomy" id="641702"/>
    <lineage>
        <taxon>Bacteria</taxon>
        <taxon>Pseudomonadati</taxon>
        <taxon>Pseudomonadota</taxon>
        <taxon>Gammaproteobacteria</taxon>
        <taxon>Cellvibrionales</taxon>
        <taxon>Spongiibacteraceae</taxon>
        <taxon>Zhongshania</taxon>
    </lineage>
</organism>
<dbReference type="NCBIfam" id="TIGR01730">
    <property type="entry name" value="RND_mfp"/>
    <property type="match status" value="1"/>
</dbReference>
<dbReference type="EMBL" id="JACHHW010000002">
    <property type="protein sequence ID" value="MBB5186430.1"/>
    <property type="molecule type" value="Genomic_DNA"/>
</dbReference>
<comment type="caution">
    <text evidence="8">The sequence shown here is derived from an EMBL/GenBank/DDBJ whole genome shotgun (WGS) entry which is preliminary data.</text>
</comment>
<dbReference type="FunFam" id="2.40.30.170:FF:000010">
    <property type="entry name" value="Efflux RND transporter periplasmic adaptor subunit"/>
    <property type="match status" value="1"/>
</dbReference>
<keyword evidence="3" id="KW-0812">Transmembrane</keyword>
<dbReference type="GO" id="GO:0015679">
    <property type="term" value="P:plasma membrane copper ion transport"/>
    <property type="evidence" value="ECO:0007669"/>
    <property type="project" value="TreeGrafter"/>
</dbReference>
<keyword evidence="3" id="KW-1133">Transmembrane helix</keyword>
<feature type="transmembrane region" description="Helical" evidence="3">
    <location>
        <begin position="7"/>
        <end position="28"/>
    </location>
</feature>
<feature type="domain" description="CusB-like beta-barrel" evidence="6">
    <location>
        <begin position="250"/>
        <end position="326"/>
    </location>
</feature>
<dbReference type="InterPro" id="IPR058791">
    <property type="entry name" value="3HB_CusB"/>
</dbReference>
<comment type="similarity">
    <text evidence="1">Belongs to the membrane fusion protein (MFP) (TC 8.A.1) family.</text>
</comment>
<dbReference type="PANTHER" id="PTHR30097:SF15">
    <property type="entry name" value="CATION EFFLUX SYSTEM PROTEIN CUSB"/>
    <property type="match status" value="1"/>
</dbReference>
<dbReference type="GO" id="GO:0030288">
    <property type="term" value="C:outer membrane-bounded periplasmic space"/>
    <property type="evidence" value="ECO:0007669"/>
    <property type="project" value="TreeGrafter"/>
</dbReference>
<dbReference type="Proteomes" id="UP000536640">
    <property type="component" value="Unassembled WGS sequence"/>
</dbReference>
<dbReference type="Gene3D" id="6.10.140.730">
    <property type="match status" value="1"/>
</dbReference>
<feature type="domain" description="CusB-like three alpha-helical bundle" evidence="4">
    <location>
        <begin position="165"/>
        <end position="210"/>
    </location>
</feature>
<protein>
    <submittedName>
        <fullName evidence="8">Cu(I)/Ag(I) efflux system membrane fusion protein</fullName>
    </submittedName>
</protein>
<evidence type="ECO:0000256" key="1">
    <source>
        <dbReference type="ARBA" id="ARBA00009477"/>
    </source>
</evidence>
<dbReference type="Pfam" id="PF25919">
    <property type="entry name" value="BSH_CusB"/>
    <property type="match status" value="1"/>
</dbReference>
<dbReference type="InterPro" id="IPR006143">
    <property type="entry name" value="RND_pump_MFP"/>
</dbReference>
<accession>A0A840R1S3</accession>
<evidence type="ECO:0000259" key="5">
    <source>
        <dbReference type="Pfam" id="PF25919"/>
    </source>
</evidence>
<dbReference type="Gene3D" id="2.40.50.100">
    <property type="match status" value="1"/>
</dbReference>
<dbReference type="GO" id="GO:0016020">
    <property type="term" value="C:membrane"/>
    <property type="evidence" value="ECO:0007669"/>
    <property type="project" value="InterPro"/>
</dbReference>
<dbReference type="Gene3D" id="2.40.420.20">
    <property type="match status" value="1"/>
</dbReference>
<dbReference type="Pfam" id="PF25954">
    <property type="entry name" value="Beta-barrel_RND_2"/>
    <property type="match status" value="1"/>
</dbReference>
<name>A0A840R1S3_9GAMM</name>
<keyword evidence="2" id="KW-0813">Transport</keyword>
<keyword evidence="9" id="KW-1185">Reference proteome</keyword>
<evidence type="ECO:0000256" key="2">
    <source>
        <dbReference type="ARBA" id="ARBA00022448"/>
    </source>
</evidence>
<dbReference type="GO" id="GO:0060003">
    <property type="term" value="P:copper ion export"/>
    <property type="evidence" value="ECO:0007669"/>
    <property type="project" value="TreeGrafter"/>
</dbReference>
<dbReference type="Pfam" id="PF25869">
    <property type="entry name" value="3HB_CusB"/>
    <property type="match status" value="1"/>
</dbReference>